<feature type="transmembrane region" description="Helical" evidence="1">
    <location>
        <begin position="22"/>
        <end position="42"/>
    </location>
</feature>
<proteinExistence type="predicted"/>
<keyword evidence="1" id="KW-1133">Transmembrane helix</keyword>
<evidence type="ECO:0000256" key="1">
    <source>
        <dbReference type="SAM" id="Phobius"/>
    </source>
</evidence>
<dbReference type="RefSeq" id="WP_127706216.1">
    <property type="nucleotide sequence ID" value="NZ_SACO01000002.1"/>
</dbReference>
<dbReference type="Proteomes" id="UP000282837">
    <property type="component" value="Unassembled WGS sequence"/>
</dbReference>
<evidence type="ECO:0000313" key="3">
    <source>
        <dbReference type="Proteomes" id="UP000282837"/>
    </source>
</evidence>
<keyword evidence="1" id="KW-0472">Membrane</keyword>
<keyword evidence="3" id="KW-1185">Reference proteome</keyword>
<dbReference type="OrthoDB" id="7193494at2"/>
<reference evidence="2 3" key="1">
    <citation type="submission" date="2019-01" db="EMBL/GenBank/DDBJ databases">
        <authorList>
            <person name="Chen W.-M."/>
        </authorList>
    </citation>
    <scope>NUCLEOTIDE SEQUENCE [LARGE SCALE GENOMIC DNA]</scope>
    <source>
        <strain evidence="2 3">FSY-9</strain>
    </source>
</reference>
<protein>
    <submittedName>
        <fullName evidence="2">Uncharacterized protein</fullName>
    </submittedName>
</protein>
<dbReference type="EMBL" id="SACO01000002">
    <property type="protein sequence ID" value="RVU07005.1"/>
    <property type="molecule type" value="Genomic_DNA"/>
</dbReference>
<accession>A0A3S2UU59</accession>
<organism evidence="2 3">
    <name type="scientific">Novosphingobium umbonatum</name>
    <dbReference type="NCBI Taxonomy" id="1908524"/>
    <lineage>
        <taxon>Bacteria</taxon>
        <taxon>Pseudomonadati</taxon>
        <taxon>Pseudomonadota</taxon>
        <taxon>Alphaproteobacteria</taxon>
        <taxon>Sphingomonadales</taxon>
        <taxon>Sphingomonadaceae</taxon>
        <taxon>Novosphingobium</taxon>
    </lineage>
</organism>
<sequence length="127" mass="13255">MPPTQVALYTLANASPSRWRKAAGFIAFHIACSGLMVAILACTPDRQGRVAAIFPPWFTAGQSLGAVSAAEGRLIRFGNRDWIAVVAPPSGQQDFSGKLHAAGAVALVNPILVGGCDDSITPKVAQR</sequence>
<evidence type="ECO:0000313" key="2">
    <source>
        <dbReference type="EMBL" id="RVU07005.1"/>
    </source>
</evidence>
<name>A0A3S2UU59_9SPHN</name>
<dbReference type="AlphaFoldDB" id="A0A3S2UU59"/>
<gene>
    <name evidence="2" type="ORF">EOE18_03350</name>
</gene>
<comment type="caution">
    <text evidence="2">The sequence shown here is derived from an EMBL/GenBank/DDBJ whole genome shotgun (WGS) entry which is preliminary data.</text>
</comment>
<keyword evidence="1" id="KW-0812">Transmembrane</keyword>